<dbReference type="EMBL" id="CP006990">
    <property type="protein sequence ID" value="AIC31188.1"/>
    <property type="molecule type" value="Genomic_DNA"/>
</dbReference>
<accession>A0A060I8B2</accession>
<geneLocation type="plasmid" evidence="1 2">
    <name>pRetIE4771d</name>
</geneLocation>
<organism evidence="1 2">
    <name type="scientific">Rhizobium etli bv. mimosae str. IE4771</name>
    <dbReference type="NCBI Taxonomy" id="1432050"/>
    <lineage>
        <taxon>Bacteria</taxon>
        <taxon>Pseudomonadati</taxon>
        <taxon>Pseudomonadota</taxon>
        <taxon>Alphaproteobacteria</taxon>
        <taxon>Hyphomicrobiales</taxon>
        <taxon>Rhizobiaceae</taxon>
        <taxon>Rhizobium/Agrobacterium group</taxon>
        <taxon>Rhizobium</taxon>
    </lineage>
</organism>
<gene>
    <name evidence="1" type="ORF">IE4771_PD00634</name>
</gene>
<dbReference type="OrthoDB" id="8378427at2"/>
<keyword evidence="1" id="KW-0614">Plasmid</keyword>
<sequence length="309" mass="34575">MTRNRVHKKVADLPPEMQSFNALNAYELDPDHIRVACQLSDVHEEVGELAILRISMISMAVDIEDAFDEFAMAFHSTRTYRELLLEIGGVVRLQTGSGWRTDVLKSSFLIGAYSLDAHADFVFGDDGQIWRFDGSFAWSQDTVEASDRIFDMHGLSTDRLYAVGGNGLILKSRGRDWAPIEVRIGTDFRCVLVENDRVLVAGDYGIAGYLKDDEFVLFETGIESDILSICSFRGDIYFADSDFGVHVLSANAFEPVANLGYTYRLNAKEWLTAACGEYIFQFDGTNWRGIELSYNGGYKAGPFDTTLVK</sequence>
<dbReference type="KEGG" id="rei:IE4771_PD00634"/>
<dbReference type="AlphaFoldDB" id="A0A060I8B2"/>
<evidence type="ECO:0000313" key="1">
    <source>
        <dbReference type="EMBL" id="AIC31188.1"/>
    </source>
</evidence>
<reference evidence="1 2" key="1">
    <citation type="submission" date="2013-12" db="EMBL/GenBank/DDBJ databases">
        <title>Complete genome sequence of Rhizobium etli bv. mimosae IE4771.</title>
        <authorList>
            <person name="Bustos P."/>
            <person name="Santamaria R.I."/>
            <person name="Lozano L."/>
            <person name="Ormeno-Orrillo E."/>
            <person name="Rogel M.A."/>
            <person name="Romero D."/>
            <person name="Cevallos M.A."/>
            <person name="Martinez-Romero E."/>
            <person name="Gonzalez V."/>
        </authorList>
    </citation>
    <scope>NUCLEOTIDE SEQUENCE [LARGE SCALE GENOMIC DNA]</scope>
    <source>
        <strain evidence="1 2">IE4771</strain>
        <plasmid evidence="2">Plasmid pRetIE4771d</plasmid>
    </source>
</reference>
<dbReference type="Proteomes" id="UP000027180">
    <property type="component" value="Plasmid pRetIE4771d"/>
</dbReference>
<dbReference type="RefSeq" id="WP_040142288.1">
    <property type="nucleotide sequence ID" value="NZ_CP006990.1"/>
</dbReference>
<protein>
    <submittedName>
        <fullName evidence="1">Uncharacterized protein</fullName>
    </submittedName>
</protein>
<evidence type="ECO:0000313" key="2">
    <source>
        <dbReference type="Proteomes" id="UP000027180"/>
    </source>
</evidence>
<name>A0A060I8B2_RHIET</name>
<dbReference type="HOGENOM" id="CLU_888091_0_0_5"/>
<proteinExistence type="predicted"/>